<dbReference type="KEGG" id="fcy:FRACYDRAFT_269356"/>
<evidence type="ECO:0000313" key="2">
    <source>
        <dbReference type="Proteomes" id="UP000095751"/>
    </source>
</evidence>
<dbReference type="OrthoDB" id="47151at2759"/>
<evidence type="ECO:0000313" key="1">
    <source>
        <dbReference type="EMBL" id="OEU15429.1"/>
    </source>
</evidence>
<dbReference type="InParanoid" id="A0A1E7FBB0"/>
<accession>A0A1E7FBB0</accession>
<organism evidence="1 2">
    <name type="scientific">Fragilariopsis cylindrus CCMP1102</name>
    <dbReference type="NCBI Taxonomy" id="635003"/>
    <lineage>
        <taxon>Eukaryota</taxon>
        <taxon>Sar</taxon>
        <taxon>Stramenopiles</taxon>
        <taxon>Ochrophyta</taxon>
        <taxon>Bacillariophyta</taxon>
        <taxon>Bacillariophyceae</taxon>
        <taxon>Bacillariophycidae</taxon>
        <taxon>Bacillariales</taxon>
        <taxon>Bacillariaceae</taxon>
        <taxon>Fragilariopsis</taxon>
    </lineage>
</organism>
<name>A0A1E7FBB0_9STRA</name>
<protein>
    <submittedName>
        <fullName evidence="1">Uncharacterized protein</fullName>
    </submittedName>
</protein>
<keyword evidence="2" id="KW-1185">Reference proteome</keyword>
<dbReference type="Proteomes" id="UP000095751">
    <property type="component" value="Unassembled WGS sequence"/>
</dbReference>
<reference evidence="1 2" key="1">
    <citation type="submission" date="2016-09" db="EMBL/GenBank/DDBJ databases">
        <title>Extensive genetic diversity and differential bi-allelic expression allows diatom success in the polar Southern Ocean.</title>
        <authorList>
            <consortium name="DOE Joint Genome Institute"/>
            <person name="Mock T."/>
            <person name="Otillar R.P."/>
            <person name="Strauss J."/>
            <person name="Dupont C."/>
            <person name="Frickenhaus S."/>
            <person name="Maumus F."/>
            <person name="Mcmullan M."/>
            <person name="Sanges R."/>
            <person name="Schmutz J."/>
            <person name="Toseland A."/>
            <person name="Valas R."/>
            <person name="Veluchamy A."/>
            <person name="Ward B.J."/>
            <person name="Allen A."/>
            <person name="Barry K."/>
            <person name="Falciatore A."/>
            <person name="Ferrante M."/>
            <person name="Fortunato A.E."/>
            <person name="Gloeckner G."/>
            <person name="Gruber A."/>
            <person name="Hipkin R."/>
            <person name="Janech M."/>
            <person name="Kroth P."/>
            <person name="Leese F."/>
            <person name="Lindquist E."/>
            <person name="Lyon B.R."/>
            <person name="Martin J."/>
            <person name="Mayer C."/>
            <person name="Parker M."/>
            <person name="Quesneville H."/>
            <person name="Raymond J."/>
            <person name="Uhlig C."/>
            <person name="Valentin K.U."/>
            <person name="Worden A.Z."/>
            <person name="Armbrust E.V."/>
            <person name="Bowler C."/>
            <person name="Green B."/>
            <person name="Moulton V."/>
            <person name="Van Oosterhout C."/>
            <person name="Grigoriev I."/>
        </authorList>
    </citation>
    <scope>NUCLEOTIDE SEQUENCE [LARGE SCALE GENOMIC DNA]</scope>
    <source>
        <strain evidence="1 2">CCMP1102</strain>
    </source>
</reference>
<sequence>MKGNAGQVIKVMHEFGGGSGAALPAIMTSLLSQLLGDANILTNPSDTHNLDTELLIEACSGIRSSLAIEGYHDLGTRLAVRLLLPHIEIDSDLRITANLADTLEHHSPKSDAEAKSLLSLCRKLIERKNVRVLDGCSSICIARYRHYLNSSRPGGAVYWLLTGMELESLVLCEGPKRSGAWQRALSSGSCYRILVAYFSETSRTLLKALLGEEKGASLLYSRAEQMVIASQEESNIASFVPAVKVLENIIVIASGIAGRKDESIVANSIISCLEDRPNDEDDGVVSSLARSLHWDLLRLAAAIMEGDAKRADKEDKKIVSSFDVRGMGVLLSVFTIETKARELKDQNDEVKTSPEELHRTRLILGEGLKRAFVAENSMKKSAASSRRSKAYVAGIYGANFTKHSREEQERAVKMMLEY</sequence>
<gene>
    <name evidence="1" type="ORF">FRACYDRAFT_269356</name>
</gene>
<dbReference type="EMBL" id="KV784359">
    <property type="protein sequence ID" value="OEU15429.1"/>
    <property type="molecule type" value="Genomic_DNA"/>
</dbReference>
<dbReference type="AlphaFoldDB" id="A0A1E7FBB0"/>
<proteinExistence type="predicted"/>